<organism evidence="6 7">
    <name type="scientific">Candidatus Mycoplasma haematohominis</name>
    <dbReference type="NCBI Taxonomy" id="1494318"/>
    <lineage>
        <taxon>Bacteria</taxon>
        <taxon>Bacillati</taxon>
        <taxon>Mycoplasmatota</taxon>
        <taxon>Mollicutes</taxon>
        <taxon>Mycoplasmataceae</taxon>
        <taxon>Mycoplasma</taxon>
    </lineage>
</organism>
<dbReference type="Proteomes" id="UP000324831">
    <property type="component" value="Unassembled WGS sequence"/>
</dbReference>
<accession>A0A478FQW0</accession>
<feature type="transmembrane region" description="Helical" evidence="5">
    <location>
        <begin position="178"/>
        <end position="199"/>
    </location>
</feature>
<dbReference type="GO" id="GO:0005886">
    <property type="term" value="C:plasma membrane"/>
    <property type="evidence" value="ECO:0007669"/>
    <property type="project" value="UniProtKB-ARBA"/>
</dbReference>
<gene>
    <name evidence="6" type="primary">ecfT</name>
    <name evidence="6" type="ORF">MHSWG343_07780</name>
</gene>
<dbReference type="AlphaFoldDB" id="A0A478FQW0"/>
<protein>
    <submittedName>
        <fullName evidence="6">Energy-coupling factor transporter transmembrane protein EcfT</fullName>
    </submittedName>
</protein>
<evidence type="ECO:0000256" key="1">
    <source>
        <dbReference type="ARBA" id="ARBA00004141"/>
    </source>
</evidence>
<comment type="subcellular location">
    <subcellularLocation>
        <location evidence="1">Membrane</location>
        <topology evidence="1">Multi-pass membrane protein</topology>
    </subcellularLocation>
</comment>
<keyword evidence="2 5" id="KW-0812">Transmembrane</keyword>
<evidence type="ECO:0000256" key="4">
    <source>
        <dbReference type="ARBA" id="ARBA00023136"/>
    </source>
</evidence>
<comment type="caution">
    <text evidence="6">The sequence shown here is derived from an EMBL/GenBank/DDBJ whole genome shotgun (WGS) entry which is preliminary data.</text>
</comment>
<evidence type="ECO:0000256" key="3">
    <source>
        <dbReference type="ARBA" id="ARBA00022989"/>
    </source>
</evidence>
<keyword evidence="4 5" id="KW-0472">Membrane</keyword>
<feature type="transmembrane region" description="Helical" evidence="5">
    <location>
        <begin position="137"/>
        <end position="158"/>
    </location>
</feature>
<name>A0A478FQW0_9MOLU</name>
<dbReference type="PANTHER" id="PTHR33514:SF13">
    <property type="entry name" value="PROTEIN ABCI12, CHLOROPLASTIC"/>
    <property type="match status" value="1"/>
</dbReference>
<proteinExistence type="predicted"/>
<evidence type="ECO:0000256" key="5">
    <source>
        <dbReference type="SAM" id="Phobius"/>
    </source>
</evidence>
<evidence type="ECO:0000313" key="6">
    <source>
        <dbReference type="EMBL" id="GCE63772.1"/>
    </source>
</evidence>
<evidence type="ECO:0000313" key="7">
    <source>
        <dbReference type="Proteomes" id="UP000324831"/>
    </source>
</evidence>
<feature type="transmembrane region" description="Helical" evidence="5">
    <location>
        <begin position="264"/>
        <end position="284"/>
    </location>
</feature>
<evidence type="ECO:0000256" key="2">
    <source>
        <dbReference type="ARBA" id="ARBA00022692"/>
    </source>
</evidence>
<dbReference type="InterPro" id="IPR003339">
    <property type="entry name" value="ABC/ECF_trnsptr_transmembrane"/>
</dbReference>
<dbReference type="EMBL" id="BIMN01000004">
    <property type="protein sequence ID" value="GCE63772.1"/>
    <property type="molecule type" value="Genomic_DNA"/>
</dbReference>
<feature type="transmembrane region" description="Helical" evidence="5">
    <location>
        <begin position="220"/>
        <end position="237"/>
    </location>
</feature>
<dbReference type="Pfam" id="PF02361">
    <property type="entry name" value="CbiQ"/>
    <property type="match status" value="1"/>
</dbReference>
<dbReference type="PANTHER" id="PTHR33514">
    <property type="entry name" value="PROTEIN ABCI12, CHLOROPLASTIC"/>
    <property type="match status" value="1"/>
</dbReference>
<reference evidence="6 7" key="1">
    <citation type="submission" date="2019-01" db="EMBL/GenBank/DDBJ databases">
        <title>Draft genome sequences of Candidatus Mycoplasma haemohominis SWG34-3 identified from a patient with pyrexia, anemia and liver dysfunction.</title>
        <authorList>
            <person name="Sekizuka T."/>
            <person name="Hattori N."/>
            <person name="Katano H."/>
            <person name="Takuma T."/>
            <person name="Ito T."/>
            <person name="Arai N."/>
            <person name="Yanai R."/>
            <person name="Ishii S."/>
            <person name="Miura Y."/>
            <person name="Tokunaga T."/>
            <person name="Watanabe H."/>
            <person name="Nomura N."/>
            <person name="Eguchi J."/>
            <person name="Arai T."/>
            <person name="Hasegawa H."/>
            <person name="Nakamaki T."/>
            <person name="Wakita T."/>
            <person name="Niki Y."/>
            <person name="Kuroda M."/>
        </authorList>
    </citation>
    <scope>NUCLEOTIDE SEQUENCE [LARGE SCALE GENOMIC DNA]</scope>
    <source>
        <strain evidence="6">SWG34-3</strain>
    </source>
</reference>
<sequence length="304" mass="34341">MKTPGFWLGTFGDKFHDVLGIASTSANHDEKLKHGWFIGGEILKSKNGNLWVGDDDSVKCVEKYLGFASECKSNHSHASSGSSEADSLFQNLTSSSKWNIFRISDGSGKEKYAAFAPAWYTISSYQIVHAFSLSNKLILIILLSSIFTITMSFSSFAYALEDFFRPLKVFKLPTKVMALAVAISIRFVPSLIMEALRIIKAQASRGIDYQNGKLRDKASALLSLFVPLFVISFIKAGELSEAMTARGYNHNHPRNSFRLHIVRMWELMVLFASMFFISILYYFYFHSYYLGLFMTPEQLVMIAR</sequence>
<dbReference type="CDD" id="cd16914">
    <property type="entry name" value="EcfT"/>
    <property type="match status" value="1"/>
</dbReference>
<keyword evidence="3 5" id="KW-1133">Transmembrane helix</keyword>